<dbReference type="InterPro" id="IPR036465">
    <property type="entry name" value="vWFA_dom_sf"/>
</dbReference>
<proteinExistence type="predicted"/>
<evidence type="ECO:0000256" key="1">
    <source>
        <dbReference type="SAM" id="SignalP"/>
    </source>
</evidence>
<comment type="caution">
    <text evidence="3">The sequence shown here is derived from an EMBL/GenBank/DDBJ whole genome shotgun (WGS) entry which is preliminary data.</text>
</comment>
<dbReference type="InterPro" id="IPR002035">
    <property type="entry name" value="VWF_A"/>
</dbReference>
<dbReference type="Pfam" id="PF13519">
    <property type="entry name" value="VWA_2"/>
    <property type="match status" value="1"/>
</dbReference>
<dbReference type="PROSITE" id="PS50234">
    <property type="entry name" value="VWFA"/>
    <property type="match status" value="1"/>
</dbReference>
<dbReference type="RefSeq" id="WP_244760219.1">
    <property type="nucleotide sequence ID" value="NZ_JALJCJ010000002.1"/>
</dbReference>
<keyword evidence="1" id="KW-0732">Signal</keyword>
<name>A0ABT8XFK2_9HYPH</name>
<evidence type="ECO:0000313" key="3">
    <source>
        <dbReference type="EMBL" id="MDO6122531.1"/>
    </source>
</evidence>
<organism evidence="3 4">
    <name type="scientific">Shinella curvata</name>
    <dbReference type="NCBI Taxonomy" id="1817964"/>
    <lineage>
        <taxon>Bacteria</taxon>
        <taxon>Pseudomonadati</taxon>
        <taxon>Pseudomonadota</taxon>
        <taxon>Alphaproteobacteria</taxon>
        <taxon>Hyphomicrobiales</taxon>
        <taxon>Rhizobiaceae</taxon>
        <taxon>Shinella</taxon>
    </lineage>
</organism>
<reference evidence="3" key="1">
    <citation type="submission" date="2022-04" db="EMBL/GenBank/DDBJ databases">
        <title>Shinella lacus sp. nov., a novel member of the genus Shinella from water.</title>
        <authorList>
            <person name="Deng Y."/>
        </authorList>
    </citation>
    <scope>NUCLEOTIDE SEQUENCE</scope>
    <source>
        <strain evidence="3">JCM 31239</strain>
    </source>
</reference>
<dbReference type="SMART" id="SM00327">
    <property type="entry name" value="VWA"/>
    <property type="match status" value="1"/>
</dbReference>
<dbReference type="SUPFAM" id="SSF53300">
    <property type="entry name" value="vWA-like"/>
    <property type="match status" value="1"/>
</dbReference>
<dbReference type="EMBL" id="WHSC02000006">
    <property type="protein sequence ID" value="MDO6122531.1"/>
    <property type="molecule type" value="Genomic_DNA"/>
</dbReference>
<dbReference type="Proteomes" id="UP001177080">
    <property type="component" value="Unassembled WGS sequence"/>
</dbReference>
<accession>A0ABT8XFK2</accession>
<feature type="domain" description="VWFA" evidence="2">
    <location>
        <begin position="24"/>
        <end position="203"/>
    </location>
</feature>
<protein>
    <submittedName>
        <fullName evidence="3">VWA domain-containing protein</fullName>
    </submittedName>
</protein>
<evidence type="ECO:0000259" key="2">
    <source>
        <dbReference type="PROSITE" id="PS50234"/>
    </source>
</evidence>
<feature type="signal peptide" evidence="1">
    <location>
        <begin position="1"/>
        <end position="21"/>
    </location>
</feature>
<keyword evidence="4" id="KW-1185">Reference proteome</keyword>
<gene>
    <name evidence="3" type="ORF">GB928_015165</name>
</gene>
<feature type="chain" id="PRO_5045841879" evidence="1">
    <location>
        <begin position="22"/>
        <end position="557"/>
    </location>
</feature>
<dbReference type="Gene3D" id="3.40.50.410">
    <property type="entry name" value="von Willebrand factor, type A domain"/>
    <property type="match status" value="1"/>
</dbReference>
<sequence>MRLKAAFLLLAGLLAATETIAADKTMIVLDASGSMWGQIDGRSKIDIARETLGTVLKSVPVGTELGLMVYGHREKGSCSDIELAVPPGAGTENAITAFVNGLSPKGKTPLSQSVEQAADILKYTEEKATVVLVTDGLETCEADPCALASALEKKGVDFTTHVVGFGLTEEEGKQVACLAENTGGKYFQASDATQLVAALTETVAEAPMAKPKQEEVAVAEPEPAPAIEFNTEFDSVLSEGGPSLGDNSDVFWQIYKADANGAPAGDTVETQYKGKYSGNYPPGRYVAVATLQSAIKREVPFETKDGAVAKPFVNFDAGLVILTPKRTPQDTEADGNAALEIAFGGYSTTYYGKAKFYASAGDVTVNGTIGPSKVSESFSVKAGETLERDLVIGSGSVINKAVYAEGGPEVDSGNVFFEVVEAKKAIDGTRKSVTYGYGTGTKLDVPTGDLVLTAKLGSATGEVPISLKAGEMKEVVVNLNAGVLAISAPGGSFIEILSAAKDIQGNQKSMSYNYGTEWQDTLPPGDYVVRVKYEGDTAPKEGKATVKAGERSEVTVQ</sequence>
<evidence type="ECO:0000313" key="4">
    <source>
        <dbReference type="Proteomes" id="UP001177080"/>
    </source>
</evidence>